<protein>
    <submittedName>
        <fullName evidence="2">Uncharacterized protein</fullName>
    </submittedName>
</protein>
<evidence type="ECO:0000313" key="3">
    <source>
        <dbReference type="Proteomes" id="UP000712600"/>
    </source>
</evidence>
<organism evidence="2 3">
    <name type="scientific">Brassica cretica</name>
    <name type="common">Mustard</name>
    <dbReference type="NCBI Taxonomy" id="69181"/>
    <lineage>
        <taxon>Eukaryota</taxon>
        <taxon>Viridiplantae</taxon>
        <taxon>Streptophyta</taxon>
        <taxon>Embryophyta</taxon>
        <taxon>Tracheophyta</taxon>
        <taxon>Spermatophyta</taxon>
        <taxon>Magnoliopsida</taxon>
        <taxon>eudicotyledons</taxon>
        <taxon>Gunneridae</taxon>
        <taxon>Pentapetalae</taxon>
        <taxon>rosids</taxon>
        <taxon>malvids</taxon>
        <taxon>Brassicales</taxon>
        <taxon>Brassicaceae</taxon>
        <taxon>Brassiceae</taxon>
        <taxon>Brassica</taxon>
    </lineage>
</organism>
<comment type="caution">
    <text evidence="2">The sequence shown here is derived from an EMBL/GenBank/DDBJ whole genome shotgun (WGS) entry which is preliminary data.</text>
</comment>
<name>A0A8S9PWE4_BRACR</name>
<keyword evidence="1" id="KW-1133">Transmembrane helix</keyword>
<feature type="transmembrane region" description="Helical" evidence="1">
    <location>
        <begin position="92"/>
        <end position="115"/>
    </location>
</feature>
<dbReference type="Proteomes" id="UP000712600">
    <property type="component" value="Unassembled WGS sequence"/>
</dbReference>
<gene>
    <name evidence="2" type="ORF">F2Q69_00048932</name>
</gene>
<dbReference type="AlphaFoldDB" id="A0A8S9PWE4"/>
<evidence type="ECO:0000256" key="1">
    <source>
        <dbReference type="SAM" id="Phobius"/>
    </source>
</evidence>
<proteinExistence type="predicted"/>
<accession>A0A8S9PWE4</accession>
<sequence>MDSTIPQGPRNRKAWSELERATARSVGSRVRSRLLGLSRGTFSLLENQLRVEAGNNVLTSLDQRALEIRLLSCVCSSCSRRVSEHLVVLREALLQIGVGVVVYGGFKATLFQLLAAKTFLSSVLGGDNRRGFSEFPFVSGVFGPSVACFVIVAFPSAVSKMSSWWCRLTLFLQAFSGSCSRWSGGIGVLRGYGAVFKGRSPGTSYSGSDMGVPGIHGNAENITVLWSSCTVENNKRFLRILKRGYRIKPGLLGGGRWFRNTLT</sequence>
<dbReference type="EMBL" id="QGKX02001347">
    <property type="protein sequence ID" value="KAF3526907.1"/>
    <property type="molecule type" value="Genomic_DNA"/>
</dbReference>
<keyword evidence="1" id="KW-0472">Membrane</keyword>
<keyword evidence="1" id="KW-0812">Transmembrane</keyword>
<reference evidence="2" key="1">
    <citation type="submission" date="2019-12" db="EMBL/GenBank/DDBJ databases">
        <title>Genome sequencing and annotation of Brassica cretica.</title>
        <authorList>
            <person name="Studholme D.J."/>
            <person name="Sarris P."/>
        </authorList>
    </citation>
    <scope>NUCLEOTIDE SEQUENCE</scope>
    <source>
        <strain evidence="2">PFS-109/04</strain>
        <tissue evidence="2">Leaf</tissue>
    </source>
</reference>
<evidence type="ECO:0000313" key="2">
    <source>
        <dbReference type="EMBL" id="KAF3526907.1"/>
    </source>
</evidence>
<feature type="transmembrane region" description="Helical" evidence="1">
    <location>
        <begin position="135"/>
        <end position="158"/>
    </location>
</feature>